<evidence type="ECO:0000259" key="4">
    <source>
        <dbReference type="PROSITE" id="PS50893"/>
    </source>
</evidence>
<protein>
    <submittedName>
        <fullName evidence="5">ABC transporter ATP-binding protein</fullName>
    </submittedName>
</protein>
<sequence length="214" mass="23930">MAFIIIQNLQVELNKQVILEDINLMIEKNSCVGIIGHNGSGKSMLLKAICGFVPVITGTIIIANKKVVNGETFIQDAGIIIEQPEWIPSLTAKENLELLANIQKKIEDKQIDFILEKTGLGDASDKKVRHFSLGMKQRLRIAQALMEDPEILILDEPFNGLDKKGVREITDLLIQQKKIGKTILLTSHDERTIDELCDRVIEIEKGRILCAGKH</sequence>
<keyword evidence="6" id="KW-1185">Reference proteome</keyword>
<dbReference type="RefSeq" id="WP_204653321.1">
    <property type="nucleotide sequence ID" value="NZ_JAFBFD010000008.1"/>
</dbReference>
<proteinExistence type="predicted"/>
<keyword evidence="1" id="KW-0813">Transport</keyword>
<keyword evidence="2" id="KW-0547">Nucleotide-binding</keyword>
<feature type="domain" description="ABC transporter" evidence="4">
    <location>
        <begin position="4"/>
        <end position="214"/>
    </location>
</feature>
<dbReference type="EMBL" id="JBHSGS010000031">
    <property type="protein sequence ID" value="MFC4719191.1"/>
    <property type="molecule type" value="Genomic_DNA"/>
</dbReference>
<name>A0ABV9MT57_9ENTE</name>
<evidence type="ECO:0000256" key="3">
    <source>
        <dbReference type="ARBA" id="ARBA00022840"/>
    </source>
</evidence>
<dbReference type="InterPro" id="IPR003593">
    <property type="entry name" value="AAA+_ATPase"/>
</dbReference>
<organism evidence="5 6">
    <name type="scientific">Enterococcus lemanii</name>
    <dbReference type="NCBI Taxonomy" id="1159752"/>
    <lineage>
        <taxon>Bacteria</taxon>
        <taxon>Bacillati</taxon>
        <taxon>Bacillota</taxon>
        <taxon>Bacilli</taxon>
        <taxon>Lactobacillales</taxon>
        <taxon>Enterococcaceae</taxon>
        <taxon>Enterococcus</taxon>
    </lineage>
</organism>
<dbReference type="PANTHER" id="PTHR42939">
    <property type="entry name" value="ABC TRANSPORTER ATP-BINDING PROTEIN ALBC-RELATED"/>
    <property type="match status" value="1"/>
</dbReference>
<dbReference type="SUPFAM" id="SSF52540">
    <property type="entry name" value="P-loop containing nucleoside triphosphate hydrolases"/>
    <property type="match status" value="1"/>
</dbReference>
<dbReference type="PANTHER" id="PTHR42939:SF1">
    <property type="entry name" value="ABC TRANSPORTER ATP-BINDING PROTEIN ALBC-RELATED"/>
    <property type="match status" value="1"/>
</dbReference>
<comment type="caution">
    <text evidence="5">The sequence shown here is derived from an EMBL/GenBank/DDBJ whole genome shotgun (WGS) entry which is preliminary data.</text>
</comment>
<evidence type="ECO:0000313" key="6">
    <source>
        <dbReference type="Proteomes" id="UP001595969"/>
    </source>
</evidence>
<evidence type="ECO:0000313" key="5">
    <source>
        <dbReference type="EMBL" id="MFC4719191.1"/>
    </source>
</evidence>
<dbReference type="Pfam" id="PF00005">
    <property type="entry name" value="ABC_tran"/>
    <property type="match status" value="1"/>
</dbReference>
<dbReference type="PROSITE" id="PS50893">
    <property type="entry name" value="ABC_TRANSPORTER_2"/>
    <property type="match status" value="1"/>
</dbReference>
<reference evidence="6" key="1">
    <citation type="journal article" date="2019" name="Int. J. Syst. Evol. Microbiol.">
        <title>The Global Catalogue of Microorganisms (GCM) 10K type strain sequencing project: providing services to taxonomists for standard genome sequencing and annotation.</title>
        <authorList>
            <consortium name="The Broad Institute Genomics Platform"/>
            <consortium name="The Broad Institute Genome Sequencing Center for Infectious Disease"/>
            <person name="Wu L."/>
            <person name="Ma J."/>
        </authorList>
    </citation>
    <scope>NUCLEOTIDE SEQUENCE [LARGE SCALE GENOMIC DNA]</scope>
    <source>
        <strain evidence="6">CGMCC 1.19032</strain>
    </source>
</reference>
<dbReference type="InterPro" id="IPR051782">
    <property type="entry name" value="ABC_Transporter_VariousFunc"/>
</dbReference>
<accession>A0ABV9MT57</accession>
<dbReference type="Proteomes" id="UP001595969">
    <property type="component" value="Unassembled WGS sequence"/>
</dbReference>
<keyword evidence="3 5" id="KW-0067">ATP-binding</keyword>
<evidence type="ECO:0000256" key="1">
    <source>
        <dbReference type="ARBA" id="ARBA00022448"/>
    </source>
</evidence>
<dbReference type="InterPro" id="IPR003439">
    <property type="entry name" value="ABC_transporter-like_ATP-bd"/>
</dbReference>
<dbReference type="GO" id="GO:0005524">
    <property type="term" value="F:ATP binding"/>
    <property type="evidence" value="ECO:0007669"/>
    <property type="project" value="UniProtKB-KW"/>
</dbReference>
<dbReference type="InterPro" id="IPR027417">
    <property type="entry name" value="P-loop_NTPase"/>
</dbReference>
<dbReference type="PROSITE" id="PS00211">
    <property type="entry name" value="ABC_TRANSPORTER_1"/>
    <property type="match status" value="1"/>
</dbReference>
<dbReference type="SMART" id="SM00382">
    <property type="entry name" value="AAA"/>
    <property type="match status" value="1"/>
</dbReference>
<dbReference type="Gene3D" id="3.40.50.300">
    <property type="entry name" value="P-loop containing nucleotide triphosphate hydrolases"/>
    <property type="match status" value="1"/>
</dbReference>
<evidence type="ECO:0000256" key="2">
    <source>
        <dbReference type="ARBA" id="ARBA00022741"/>
    </source>
</evidence>
<gene>
    <name evidence="5" type="ORF">ACFO5I_05560</name>
</gene>
<dbReference type="InterPro" id="IPR017871">
    <property type="entry name" value="ABC_transporter-like_CS"/>
</dbReference>